<dbReference type="EMBL" id="AEYI02001181">
    <property type="protein sequence ID" value="KFG40544.1"/>
    <property type="molecule type" value="Genomic_DNA"/>
</dbReference>
<feature type="compositionally biased region" description="Gly residues" evidence="6">
    <location>
        <begin position="176"/>
        <end position="192"/>
    </location>
</feature>
<feature type="compositionally biased region" description="Basic and acidic residues" evidence="6">
    <location>
        <begin position="438"/>
        <end position="457"/>
    </location>
</feature>
<evidence type="ECO:0000256" key="4">
    <source>
        <dbReference type="ARBA" id="ARBA00023242"/>
    </source>
</evidence>
<dbReference type="OrthoDB" id="1367865at2759"/>
<proteinExistence type="predicted"/>
<name>A0A086K826_TOXGO</name>
<evidence type="ECO:0000256" key="3">
    <source>
        <dbReference type="ARBA" id="ARBA00022737"/>
    </source>
</evidence>
<dbReference type="Pfam" id="PF00400">
    <property type="entry name" value="WD40"/>
    <property type="match status" value="1"/>
</dbReference>
<protein>
    <submittedName>
        <fullName evidence="7">Transducin beta-like protein TBL1</fullName>
    </submittedName>
</protein>
<dbReference type="PROSITE" id="PS50896">
    <property type="entry name" value="LISH"/>
    <property type="match status" value="1"/>
</dbReference>
<keyword evidence="3" id="KW-0677">Repeat</keyword>
<dbReference type="SMART" id="SM00667">
    <property type="entry name" value="LisH"/>
    <property type="match status" value="1"/>
</dbReference>
<dbReference type="InterPro" id="IPR019775">
    <property type="entry name" value="WD40_repeat_CS"/>
</dbReference>
<evidence type="ECO:0000256" key="1">
    <source>
        <dbReference type="ARBA" id="ARBA00004123"/>
    </source>
</evidence>
<keyword evidence="2 5" id="KW-0853">WD repeat</keyword>
<comment type="subcellular location">
    <subcellularLocation>
        <location evidence="1">Nucleus</location>
    </subcellularLocation>
</comment>
<dbReference type="PANTHER" id="PTHR22846">
    <property type="entry name" value="WD40 REPEAT PROTEIN"/>
    <property type="match status" value="1"/>
</dbReference>
<dbReference type="Pfam" id="PF08513">
    <property type="entry name" value="LisH"/>
    <property type="match status" value="1"/>
</dbReference>
<dbReference type="InterPro" id="IPR045183">
    <property type="entry name" value="Ebi-like"/>
</dbReference>
<evidence type="ECO:0000313" key="8">
    <source>
        <dbReference type="Proteomes" id="UP000028828"/>
    </source>
</evidence>
<feature type="region of interest" description="Disordered" evidence="6">
    <location>
        <begin position="438"/>
        <end position="467"/>
    </location>
</feature>
<dbReference type="GO" id="GO:0003714">
    <property type="term" value="F:transcription corepressor activity"/>
    <property type="evidence" value="ECO:0007669"/>
    <property type="project" value="InterPro"/>
</dbReference>
<dbReference type="InterPro" id="IPR036322">
    <property type="entry name" value="WD40_repeat_dom_sf"/>
</dbReference>
<dbReference type="GO" id="GO:0006357">
    <property type="term" value="P:regulation of transcription by RNA polymerase II"/>
    <property type="evidence" value="ECO:0007669"/>
    <property type="project" value="TreeGrafter"/>
</dbReference>
<dbReference type="Gene3D" id="1.20.960.30">
    <property type="match status" value="1"/>
</dbReference>
<dbReference type="PANTHER" id="PTHR22846:SF2">
    <property type="entry name" value="F-BOX-LIKE_WD REPEAT-CONTAINING PROTEIN EBI"/>
    <property type="match status" value="1"/>
</dbReference>
<dbReference type="Gene3D" id="2.130.10.10">
    <property type="entry name" value="YVTN repeat-like/Quinoprotein amine dehydrogenase"/>
    <property type="match status" value="2"/>
</dbReference>
<dbReference type="SMART" id="SM00320">
    <property type="entry name" value="WD40"/>
    <property type="match status" value="6"/>
</dbReference>
<feature type="region of interest" description="Disordered" evidence="6">
    <location>
        <begin position="124"/>
        <end position="147"/>
    </location>
</feature>
<evidence type="ECO:0000313" key="7">
    <source>
        <dbReference type="EMBL" id="KFG40544.1"/>
    </source>
</evidence>
<evidence type="ECO:0000256" key="2">
    <source>
        <dbReference type="ARBA" id="ARBA00022574"/>
    </source>
</evidence>
<feature type="repeat" description="WD" evidence="5">
    <location>
        <begin position="394"/>
        <end position="435"/>
    </location>
</feature>
<keyword evidence="4" id="KW-0539">Nucleus</keyword>
<gene>
    <name evidence="7" type="ORF">TGP89_309140</name>
</gene>
<dbReference type="InterPro" id="IPR006594">
    <property type="entry name" value="LisH"/>
</dbReference>
<feature type="compositionally biased region" description="Low complexity" evidence="6">
    <location>
        <begin position="258"/>
        <end position="267"/>
    </location>
</feature>
<dbReference type="GO" id="GO:0000118">
    <property type="term" value="C:histone deacetylase complex"/>
    <property type="evidence" value="ECO:0007669"/>
    <property type="project" value="TreeGrafter"/>
</dbReference>
<comment type="caution">
    <text evidence="7">The sequence shown here is derived from an EMBL/GenBank/DDBJ whole genome shotgun (WGS) entry which is preliminary data.</text>
</comment>
<feature type="compositionally biased region" description="Basic and acidic residues" evidence="6">
    <location>
        <begin position="159"/>
        <end position="169"/>
    </location>
</feature>
<feature type="region of interest" description="Disordered" evidence="6">
    <location>
        <begin position="159"/>
        <end position="267"/>
    </location>
</feature>
<accession>A0A086K826</accession>
<dbReference type="SUPFAM" id="SSF50978">
    <property type="entry name" value="WD40 repeat-like"/>
    <property type="match status" value="1"/>
</dbReference>
<dbReference type="PROSITE" id="PS00678">
    <property type="entry name" value="WD_REPEATS_1"/>
    <property type="match status" value="1"/>
</dbReference>
<feature type="region of interest" description="Disordered" evidence="6">
    <location>
        <begin position="543"/>
        <end position="618"/>
    </location>
</feature>
<dbReference type="AlphaFoldDB" id="A0A086K826"/>
<dbReference type="InterPro" id="IPR001680">
    <property type="entry name" value="WD40_rpt"/>
</dbReference>
<dbReference type="Proteomes" id="UP000028828">
    <property type="component" value="Unassembled WGS sequence"/>
</dbReference>
<dbReference type="VEuPathDB" id="ToxoDB:TGP89_309140"/>
<feature type="compositionally biased region" description="Basic and acidic residues" evidence="6">
    <location>
        <begin position="596"/>
        <end position="609"/>
    </location>
</feature>
<sequence>MRIHLSSDEVNLLVHRYLLENGFLHSAFAFSAEAAISKNPFHATHAEKLPPNALVTLLQKALLFIYVEFHTEDETGRAIPCDEAFSFFKRHECWTRREGSEDVASASGLLASLAEGAATPRYAPAAASPSHLVKNSEGGGPESASNDLDFLAGSILADDERAERVERPSAVRGKRGAGGCGATGAWNRGGGPRGKKRARIQYRGAAGPGVDLPDALAGSSHNAGSSPVEEEDRKEAAQEAEAGVLSGRREDEEESEDAPPGALARAAPGEDIIYEGPPAHACEEKVALKNFLRLLPGHDGDAGALSEWSPADPCLIVTNFAAGVPWLYRLPSVEIVGPGVLAPFRELEGPCVGGALNPGSSAHWKRDGELVATGYESGDVRVWRPLETSCVASLSVSSTSVICTAFSCEGTYLAAACADGSVVVWQLRRDKTAECGEKVGAGREKDRSAAADSKSEETNGGGRDSEASNSAISFVKVHAYRHRGGVIDLDWTRDSVIASGSVDGCVVVSDLPKRVCHWVSLGAVSPRAGTATLRVFVENAAADANREQEKVETAAGEDSPTAPKARREEKRDKDDGADPMGELPVFPEQPAEEQSDEKGEDARKADGLKAADAVEGSDAEVASLRWNGDGTFLAIVDSSPVVKLWQLDDPPAPLIELAAHTEPVIKAEWRNGGRDDNERFLVTAAMDRQLFLWDLEKSRTEPAKTIVYKYPPTSLRISGDGSRLAVGTYDSVVHIYALPSLTEVASLIDPHMVIPHITWRSTHDSIAYNVFNMGRTIVAKAEEKPGAAKLEDSV</sequence>
<feature type="compositionally biased region" description="Basic and acidic residues" evidence="6">
    <location>
        <begin position="565"/>
        <end position="576"/>
    </location>
</feature>
<reference evidence="7 8" key="1">
    <citation type="submission" date="2014-03" db="EMBL/GenBank/DDBJ databases">
        <authorList>
            <person name="Sibley D."/>
            <person name="Venepally P."/>
            <person name="Karamycheva S."/>
            <person name="Hadjithomas M."/>
            <person name="Khan A."/>
            <person name="Brunk B."/>
            <person name="Roos D."/>
            <person name="Caler E."/>
            <person name="Lorenzi H."/>
        </authorList>
    </citation>
    <scope>NUCLEOTIDE SEQUENCE [LARGE SCALE GENOMIC DNA]</scope>
    <source>
        <strain evidence="8">p89</strain>
    </source>
</reference>
<evidence type="ECO:0000256" key="5">
    <source>
        <dbReference type="PROSITE-ProRule" id="PRU00221"/>
    </source>
</evidence>
<organism evidence="7 8">
    <name type="scientific">Toxoplasma gondii p89</name>
    <dbReference type="NCBI Taxonomy" id="943119"/>
    <lineage>
        <taxon>Eukaryota</taxon>
        <taxon>Sar</taxon>
        <taxon>Alveolata</taxon>
        <taxon>Apicomplexa</taxon>
        <taxon>Conoidasida</taxon>
        <taxon>Coccidia</taxon>
        <taxon>Eucoccidiorida</taxon>
        <taxon>Eimeriorina</taxon>
        <taxon>Sarcocystidae</taxon>
        <taxon>Toxoplasma</taxon>
    </lineage>
</organism>
<dbReference type="PROSITE" id="PS50082">
    <property type="entry name" value="WD_REPEATS_2"/>
    <property type="match status" value="2"/>
</dbReference>
<evidence type="ECO:0000256" key="6">
    <source>
        <dbReference type="SAM" id="MobiDB-lite"/>
    </source>
</evidence>
<dbReference type="InterPro" id="IPR015943">
    <property type="entry name" value="WD40/YVTN_repeat-like_dom_sf"/>
</dbReference>
<feature type="repeat" description="WD" evidence="5">
    <location>
        <begin position="657"/>
        <end position="703"/>
    </location>
</feature>